<dbReference type="Proteomes" id="UP001642540">
    <property type="component" value="Unassembled WGS sequence"/>
</dbReference>
<comment type="caution">
    <text evidence="5">The sequence shown here is derived from an EMBL/GenBank/DDBJ whole genome shotgun (WGS) entry which is preliminary data.</text>
</comment>
<proteinExistence type="inferred from homology"/>
<dbReference type="InterPro" id="IPR007484">
    <property type="entry name" value="Peptidase_M28"/>
</dbReference>
<protein>
    <recommendedName>
        <fullName evidence="4">Peptidase M28 domain-containing protein</fullName>
    </recommendedName>
</protein>
<dbReference type="Gene3D" id="1.20.930.40">
    <property type="entry name" value="Transferrin receptor-like, dimerisation domain"/>
    <property type="match status" value="1"/>
</dbReference>
<dbReference type="PANTHER" id="PTHR10404">
    <property type="entry name" value="N-ACETYLATED-ALPHA-LINKED ACIDIC DIPEPTIDASE"/>
    <property type="match status" value="1"/>
</dbReference>
<evidence type="ECO:0000256" key="2">
    <source>
        <dbReference type="SAM" id="MobiDB-lite"/>
    </source>
</evidence>
<keyword evidence="6" id="KW-1185">Reference proteome</keyword>
<feature type="compositionally biased region" description="Low complexity" evidence="2">
    <location>
        <begin position="802"/>
        <end position="823"/>
    </location>
</feature>
<comment type="similarity">
    <text evidence="1">Belongs to the peptidase M28 family. M28B subfamily.</text>
</comment>
<reference evidence="5 6" key="1">
    <citation type="submission" date="2024-08" db="EMBL/GenBank/DDBJ databases">
        <authorList>
            <person name="Cucini C."/>
            <person name="Frati F."/>
        </authorList>
    </citation>
    <scope>NUCLEOTIDE SEQUENCE [LARGE SCALE GENOMIC DNA]</scope>
</reference>
<keyword evidence="3" id="KW-1133">Transmembrane helix</keyword>
<feature type="region of interest" description="Disordered" evidence="2">
    <location>
        <begin position="534"/>
        <end position="558"/>
    </location>
</feature>
<dbReference type="Pfam" id="PF04389">
    <property type="entry name" value="Peptidase_M28"/>
    <property type="match status" value="1"/>
</dbReference>
<evidence type="ECO:0000256" key="1">
    <source>
        <dbReference type="ARBA" id="ARBA00005634"/>
    </source>
</evidence>
<feature type="domain" description="Peptidase M28" evidence="4">
    <location>
        <begin position="410"/>
        <end position="615"/>
    </location>
</feature>
<dbReference type="Gene3D" id="3.50.30.30">
    <property type="match status" value="1"/>
</dbReference>
<dbReference type="InterPro" id="IPR039373">
    <property type="entry name" value="Peptidase_M28B"/>
</dbReference>
<dbReference type="SUPFAM" id="SSF53187">
    <property type="entry name" value="Zn-dependent exopeptidases"/>
    <property type="match status" value="1"/>
</dbReference>
<dbReference type="EMBL" id="CAXLJM020000027">
    <property type="protein sequence ID" value="CAL8095374.1"/>
    <property type="molecule type" value="Genomic_DNA"/>
</dbReference>
<dbReference type="InterPro" id="IPR036757">
    <property type="entry name" value="TFR-like_dimer_dom_sf"/>
</dbReference>
<dbReference type="Gene3D" id="3.40.630.10">
    <property type="entry name" value="Zn peptidases"/>
    <property type="match status" value="1"/>
</dbReference>
<keyword evidence="3" id="KW-0472">Membrane</keyword>
<dbReference type="SUPFAM" id="SSF47672">
    <property type="entry name" value="Transferrin receptor-like dimerisation domain"/>
    <property type="match status" value="1"/>
</dbReference>
<gene>
    <name evidence="5" type="ORF">ODALV1_LOCUS9065</name>
</gene>
<feature type="region of interest" description="Disordered" evidence="2">
    <location>
        <begin position="767"/>
        <end position="824"/>
    </location>
</feature>
<evidence type="ECO:0000313" key="6">
    <source>
        <dbReference type="Proteomes" id="UP001642540"/>
    </source>
</evidence>
<sequence length="937" mass="103204">MMGVRKDYKRWDYDDETEITMEEQLTLEENPDSNSLAGGAESLHSSSFPPPNIVLSSSPIRNREMKRARKTTTKEKAQLIAISSGVIILGFIAGFTVGVKERNAKETSKHSNRHHTPATGSSPNADSLPTSGVHENPEIFYHNVVNEIKGENIRLNMMMSQEEHQAGTPEGKSMAYAVRDLWRGFGVSVRIEQHKTLITRTESFNYVEVLDSNGTTVFTTSKIGDDVNLPNSKPIVAFSPSGNCTGTLILGHYGRLQDLQLLRKSQILMNGSIALIRFGSLHPSNVVTNAMAFGLSGIIFYPDPQDFGPLLPSVAVRRASLLTVEQVHEFQKHKGSWAIPCHTISSNDAKKLLGTLETTTVAPKEWQGGLGISYHLGGSKVLQPSVSADGGNGTVRLRVFNEVKLSTIYNVIAAIPGTIESDRYVVLGCSHDSWAYGAAHPGNSLAMSTELLRVFSSAVASGWKPRRSILFISWDANLHAASGVSHWLQEHHFEIMSRTVAYLDLGKAVQGNQTLQVYSSPLLKEVVRKAIGRGGKHSHSQSKNAFSASSPTSLTQGKSSTYPNVQFMSVVRSDEPAFAFLGNLGIPFIRLCVSNLPKGYEYPMYDTAFDTFENFVKLVDPNFKGSETLARVMAQITLLLSDSSALPITLQDYIKELRKEFDHFMAEYQEDFHKANLSLAYLQAAMMRLEVIANSFKAEIHNHSKNGNDILDKNSGSHHKLRREMYHRMLNDKFMLFEKAMLTRSPVTEGYRHQIIGYASWISSVNVKKSPPNSLRTRRESLLSHTPGAVVSKPSNSLTQRNFSFGSNAANSSNGNGKSGSDSIDGKTHLGKDLSFSSFPSSTLLSSNGDIPRVFPELKVIFDCGRYCARGLNQGDVCSDFYSTFLLLGGNENNNSNRSSSCSNWKDFASQRITSLVRSFDSASAMIQSPLVPPSRE</sequence>
<feature type="region of interest" description="Disordered" evidence="2">
    <location>
        <begin position="103"/>
        <end position="133"/>
    </location>
</feature>
<evidence type="ECO:0000259" key="4">
    <source>
        <dbReference type="Pfam" id="PF04389"/>
    </source>
</evidence>
<evidence type="ECO:0000256" key="3">
    <source>
        <dbReference type="SAM" id="Phobius"/>
    </source>
</evidence>
<keyword evidence="3" id="KW-0812">Transmembrane</keyword>
<dbReference type="PANTHER" id="PTHR10404:SF46">
    <property type="entry name" value="VACUOLAR PROTEIN SORTING-ASSOCIATED PROTEIN 70"/>
    <property type="match status" value="1"/>
</dbReference>
<name>A0ABP1QDZ2_9HEXA</name>
<dbReference type="SUPFAM" id="SSF52025">
    <property type="entry name" value="PA domain"/>
    <property type="match status" value="1"/>
</dbReference>
<feature type="region of interest" description="Disordered" evidence="2">
    <location>
        <begin position="24"/>
        <end position="60"/>
    </location>
</feature>
<feature type="compositionally biased region" description="Polar residues" evidence="2">
    <location>
        <begin position="118"/>
        <end position="130"/>
    </location>
</feature>
<organism evidence="5 6">
    <name type="scientific">Orchesella dallaii</name>
    <dbReference type="NCBI Taxonomy" id="48710"/>
    <lineage>
        <taxon>Eukaryota</taxon>
        <taxon>Metazoa</taxon>
        <taxon>Ecdysozoa</taxon>
        <taxon>Arthropoda</taxon>
        <taxon>Hexapoda</taxon>
        <taxon>Collembola</taxon>
        <taxon>Entomobryomorpha</taxon>
        <taxon>Entomobryoidea</taxon>
        <taxon>Orchesellidae</taxon>
        <taxon>Orchesellinae</taxon>
        <taxon>Orchesella</taxon>
    </lineage>
</organism>
<feature type="compositionally biased region" description="Polar residues" evidence="2">
    <location>
        <begin position="541"/>
        <end position="558"/>
    </location>
</feature>
<evidence type="ECO:0000313" key="5">
    <source>
        <dbReference type="EMBL" id="CAL8095374.1"/>
    </source>
</evidence>
<accession>A0ABP1QDZ2</accession>
<feature type="transmembrane region" description="Helical" evidence="3">
    <location>
        <begin position="79"/>
        <end position="99"/>
    </location>
</feature>
<dbReference type="InterPro" id="IPR046450">
    <property type="entry name" value="PA_dom_sf"/>
</dbReference>